<organism evidence="2 3">
    <name type="scientific">Nocardia acididurans</name>
    <dbReference type="NCBI Taxonomy" id="2802282"/>
    <lineage>
        <taxon>Bacteria</taxon>
        <taxon>Bacillati</taxon>
        <taxon>Actinomycetota</taxon>
        <taxon>Actinomycetes</taxon>
        <taxon>Mycobacteriales</taxon>
        <taxon>Nocardiaceae</taxon>
        <taxon>Nocardia</taxon>
    </lineage>
</organism>
<gene>
    <name evidence="2" type="ORF">JK358_22390</name>
</gene>
<dbReference type="Proteomes" id="UP000602198">
    <property type="component" value="Unassembled WGS sequence"/>
</dbReference>
<feature type="transmembrane region" description="Helical" evidence="1">
    <location>
        <begin position="192"/>
        <end position="210"/>
    </location>
</feature>
<keyword evidence="1" id="KW-0812">Transmembrane</keyword>
<dbReference type="Pfam" id="PF06966">
    <property type="entry name" value="DUF1295"/>
    <property type="match status" value="1"/>
</dbReference>
<dbReference type="RefSeq" id="WP_201949857.1">
    <property type="nucleotide sequence ID" value="NZ_JAERRJ010000008.1"/>
</dbReference>
<sequence length="261" mass="28955">MNTSTALLVSGTAALALALLHIATFALARRLGRYNVVDVVWGLGFVLVALCAAVFGDGPASRRALLLILVSVWGIRLSLHMFRRTSGHGEDPRYTALLDRHGHTPGVAVRRIFLTQGLAQWFISLPIQVSAVAGPVRGVAWIAIAAGVLVWLTGFVFEAVGDRQLARFRADPRNRGVIMDRGLWSWTRHPNYFGDACVWWGLWLIAASAWPGPLTVLSPLLMTYVLVRGTGARMLEQAMRDRPGYREYQRRTAYFLPRPPR</sequence>
<name>A0ABS1M920_9NOCA</name>
<evidence type="ECO:0000313" key="3">
    <source>
        <dbReference type="Proteomes" id="UP000602198"/>
    </source>
</evidence>
<evidence type="ECO:0000256" key="1">
    <source>
        <dbReference type="SAM" id="Phobius"/>
    </source>
</evidence>
<feature type="transmembrane region" description="Helical" evidence="1">
    <location>
        <begin position="139"/>
        <end position="160"/>
    </location>
</feature>
<dbReference type="Gene3D" id="1.20.120.1630">
    <property type="match status" value="1"/>
</dbReference>
<keyword evidence="3" id="KW-1185">Reference proteome</keyword>
<dbReference type="EMBL" id="JAERRJ010000008">
    <property type="protein sequence ID" value="MBL1077152.1"/>
    <property type="molecule type" value="Genomic_DNA"/>
</dbReference>
<protein>
    <submittedName>
        <fullName evidence="2">DUF1295 domain-containing protein</fullName>
    </submittedName>
</protein>
<comment type="caution">
    <text evidence="2">The sequence shown here is derived from an EMBL/GenBank/DDBJ whole genome shotgun (WGS) entry which is preliminary data.</text>
</comment>
<dbReference type="PANTHER" id="PTHR32251">
    <property type="entry name" value="3-OXO-5-ALPHA-STEROID 4-DEHYDROGENASE"/>
    <property type="match status" value="1"/>
</dbReference>
<keyword evidence="1" id="KW-0472">Membrane</keyword>
<proteinExistence type="predicted"/>
<feature type="transmembrane region" description="Helical" evidence="1">
    <location>
        <begin position="64"/>
        <end position="82"/>
    </location>
</feature>
<keyword evidence="1" id="KW-1133">Transmembrane helix</keyword>
<dbReference type="PROSITE" id="PS50244">
    <property type="entry name" value="S5A_REDUCTASE"/>
    <property type="match status" value="1"/>
</dbReference>
<evidence type="ECO:0000313" key="2">
    <source>
        <dbReference type="EMBL" id="MBL1077152.1"/>
    </source>
</evidence>
<accession>A0ABS1M920</accession>
<reference evidence="2 3" key="1">
    <citation type="submission" date="2021-01" db="EMBL/GenBank/DDBJ databases">
        <title>WGS of actinomycetes isolated from Thailand.</title>
        <authorList>
            <person name="Thawai C."/>
        </authorList>
    </citation>
    <scope>NUCLEOTIDE SEQUENCE [LARGE SCALE GENOMIC DNA]</scope>
    <source>
        <strain evidence="2 3">LPG 2</strain>
    </source>
</reference>
<dbReference type="PANTHER" id="PTHR32251:SF17">
    <property type="entry name" value="STEROID 5-ALPHA REDUCTASE C-TERMINAL DOMAIN-CONTAINING PROTEIN"/>
    <property type="match status" value="1"/>
</dbReference>
<dbReference type="InterPro" id="IPR010721">
    <property type="entry name" value="UstE-like"/>
</dbReference>
<feature type="transmembrane region" description="Helical" evidence="1">
    <location>
        <begin position="38"/>
        <end position="57"/>
    </location>
</feature>